<gene>
    <name evidence="3" type="ORF">SVIM_LOCUS435210</name>
</gene>
<protein>
    <submittedName>
        <fullName evidence="3">Uncharacterized protein</fullName>
    </submittedName>
</protein>
<evidence type="ECO:0000256" key="1">
    <source>
        <dbReference type="SAM" id="MobiDB-lite"/>
    </source>
</evidence>
<feature type="region of interest" description="Disordered" evidence="1">
    <location>
        <begin position="40"/>
        <end position="90"/>
    </location>
</feature>
<accession>A0A6N2NB37</accession>
<dbReference type="PANTHER" id="PTHR35094:SF1">
    <property type="entry name" value="PROTEIN, PUTATIVE-RELATED"/>
    <property type="match status" value="1"/>
</dbReference>
<feature type="compositionally biased region" description="Pro residues" evidence="1">
    <location>
        <begin position="47"/>
        <end position="90"/>
    </location>
</feature>
<feature type="signal peptide" evidence="2">
    <location>
        <begin position="1"/>
        <end position="23"/>
    </location>
</feature>
<organism evidence="3">
    <name type="scientific">Salix viminalis</name>
    <name type="common">Common osier</name>
    <name type="synonym">Basket willow</name>
    <dbReference type="NCBI Taxonomy" id="40686"/>
    <lineage>
        <taxon>Eukaryota</taxon>
        <taxon>Viridiplantae</taxon>
        <taxon>Streptophyta</taxon>
        <taxon>Embryophyta</taxon>
        <taxon>Tracheophyta</taxon>
        <taxon>Spermatophyta</taxon>
        <taxon>Magnoliopsida</taxon>
        <taxon>eudicotyledons</taxon>
        <taxon>Gunneridae</taxon>
        <taxon>Pentapetalae</taxon>
        <taxon>rosids</taxon>
        <taxon>fabids</taxon>
        <taxon>Malpighiales</taxon>
        <taxon>Salicaceae</taxon>
        <taxon>Saliceae</taxon>
        <taxon>Salix</taxon>
    </lineage>
</organism>
<evidence type="ECO:0000313" key="3">
    <source>
        <dbReference type="EMBL" id="VFU59168.1"/>
    </source>
</evidence>
<reference evidence="3" key="1">
    <citation type="submission" date="2019-03" db="EMBL/GenBank/DDBJ databases">
        <authorList>
            <person name="Mank J."/>
            <person name="Almeida P."/>
        </authorList>
    </citation>
    <scope>NUCLEOTIDE SEQUENCE</scope>
    <source>
        <strain evidence="3">78183</strain>
    </source>
</reference>
<dbReference type="EMBL" id="CAADRP010002029">
    <property type="protein sequence ID" value="VFU59168.1"/>
    <property type="molecule type" value="Genomic_DNA"/>
</dbReference>
<sequence>MTSFSISLMLLSIFLFVVAPVHGLDSRKLDDTTVPVPAGEKCTPCTQSPPPPSPPPPVLCPPPPPPPVLPPPTPKKPPSGDCPPPPPPPSFIYVTGPPGNLYPIDNYFSAASRPAVGLQVLIGCGLLGLFSLDNWAGAICPSKAGLTPMPRILVTRKMFRNQGGDDNHQIQCQWMKSVLITMCRCRQRSRDSHLHPLVSQI</sequence>
<dbReference type="AlphaFoldDB" id="A0A6N2NB37"/>
<feature type="chain" id="PRO_5027061576" evidence="2">
    <location>
        <begin position="24"/>
        <end position="201"/>
    </location>
</feature>
<name>A0A6N2NB37_SALVM</name>
<dbReference type="PANTHER" id="PTHR35094">
    <property type="entry name" value="LEUCINE-RICH REPEAT EXTENSIN-LIKE PROTEIN 2"/>
    <property type="match status" value="1"/>
</dbReference>
<keyword evidence="2" id="KW-0732">Signal</keyword>
<proteinExistence type="predicted"/>
<evidence type="ECO:0000256" key="2">
    <source>
        <dbReference type="SAM" id="SignalP"/>
    </source>
</evidence>